<dbReference type="Proteomes" id="UP001620408">
    <property type="component" value="Unassembled WGS sequence"/>
</dbReference>
<keyword evidence="6" id="KW-0998">Cell outer membrane</keyword>
<feature type="chain" id="PRO_5047071181" evidence="7">
    <location>
        <begin position="28"/>
        <end position="1002"/>
    </location>
</feature>
<proteinExistence type="predicted"/>
<dbReference type="InterPro" id="IPR057601">
    <property type="entry name" value="Oar-like_b-barrel"/>
</dbReference>
<evidence type="ECO:0000259" key="9">
    <source>
        <dbReference type="Pfam" id="PF25183"/>
    </source>
</evidence>
<evidence type="ECO:0000256" key="6">
    <source>
        <dbReference type="ARBA" id="ARBA00023237"/>
    </source>
</evidence>
<evidence type="ECO:0000259" key="8">
    <source>
        <dbReference type="Pfam" id="PF07715"/>
    </source>
</evidence>
<organism evidence="10 11">
    <name type="scientific">Dyella koreensis</name>
    <dbReference type="NCBI Taxonomy" id="311235"/>
    <lineage>
        <taxon>Bacteria</taxon>
        <taxon>Pseudomonadati</taxon>
        <taxon>Pseudomonadota</taxon>
        <taxon>Gammaproteobacteria</taxon>
        <taxon>Lysobacterales</taxon>
        <taxon>Rhodanobacteraceae</taxon>
        <taxon>Dyella</taxon>
    </lineage>
</organism>
<keyword evidence="7" id="KW-0732">Signal</keyword>
<sequence length="1002" mass="108890">MNLRGQGLSRNALAWVVGLALSGTVFAQSTTGTIFGTIGGDAKNASVLVQGDNGVSRRIPVGADGRYQAGALPLGVYTVSLERQGAVVASREQVALRVSSGTQVDFAGTGASASTTNLQGVQVTANGLPPIDVSSVDSRTVITSAQLDTLPLARTAEDIALLAPGTVSSGSNFGSRIGGGGDLVSFGGSSGAENAYYINGFNTTDPYKGEGALQLPYGSIDQQEVLTGGYSAMYGRSDGGVISQVGKSGTNEWHFGAQVQWSPRSLMSSPDDILYARNRYAGKLYDYRQDDKSWTTTYSAYVGGPLIKDRLYFFVAAEADKQQGTQTTTSDASSPSQQRYSNTTPKWYAKLNWNITDNHLLELTGISSKQSTSGTNYAFDYATHRAGAVQSYADHAKTGGDGYIAKYTGYLTDNITLTAMYGKMRLHDYQSPVNYDPSLPFLQNIQDQNLALTGGRPIGNSQATFSVPSPNQGSQNTNLRIDLEWRLGDHKINLGIDDQTPRTIDQGSNSVSWTYAHNNDATAPVDPGNGIGAPGGNGYYVVKEVVSGAASVRTVEHAQYIEDTWQINDRFLLNVGLRNDAFANYNNSGQKFTSQNHNWSPRVGFSWDVYGDASLKVYGNAGRYYLAINNNTAYDGATGYAWNRSYFTYTGIDANGMPTGLKPFGYFDVNGHTGQAPDPRTVASTNLGAEYQDEFILGATKLLSPEWVAGVKGTYRVLRQISDDVCDSDNLLIAKTKAMYGLTDDQITANRGACYIFNPGKTNDFQVLTNQGYVKVPMTNGDWGFTQGPKRKYYALETFLEHPLGQGNWGGRVSYVFSRSYGNSEGLLQVSRGTDSVGVTQDWDNAYVMDRANGVLGNNRTHQIKAYGVYRISPEWMVSGVVNLASGGPHNCLGFFGPNQTQPDGYGSYYHWCNGKPSVPGSMGDLPWTHRVDLNLTYRPAFADHKLAFNLSVFNALNQQRPLVLYTRYNSNNTPDKLNDLYDTVKVMESPRYVRFGISYDY</sequence>
<dbReference type="Pfam" id="PF25183">
    <property type="entry name" value="OMP_b-brl_4"/>
    <property type="match status" value="1"/>
</dbReference>
<evidence type="ECO:0000256" key="5">
    <source>
        <dbReference type="ARBA" id="ARBA00023136"/>
    </source>
</evidence>
<accession>A0ABW8K3S6</accession>
<name>A0ABW8K3S6_9GAMM</name>
<dbReference type="InterPro" id="IPR039426">
    <property type="entry name" value="TonB-dep_rcpt-like"/>
</dbReference>
<dbReference type="EMBL" id="JADIKD010000010">
    <property type="protein sequence ID" value="MFK2917548.1"/>
    <property type="molecule type" value="Genomic_DNA"/>
</dbReference>
<reference evidence="10 11" key="1">
    <citation type="submission" date="2020-10" db="EMBL/GenBank/DDBJ databases">
        <title>Phylogeny of dyella-like bacteria.</title>
        <authorList>
            <person name="Fu J."/>
        </authorList>
    </citation>
    <scope>NUCLEOTIDE SEQUENCE [LARGE SCALE GENOMIC DNA]</scope>
    <source>
        <strain evidence="10 11">BB4</strain>
    </source>
</reference>
<dbReference type="Pfam" id="PF07715">
    <property type="entry name" value="Plug"/>
    <property type="match status" value="1"/>
</dbReference>
<feature type="signal peptide" evidence="7">
    <location>
        <begin position="1"/>
        <end position="27"/>
    </location>
</feature>
<comment type="caution">
    <text evidence="10">The sequence shown here is derived from an EMBL/GenBank/DDBJ whole genome shotgun (WGS) entry which is preliminary data.</text>
</comment>
<dbReference type="SUPFAM" id="SSF56935">
    <property type="entry name" value="Porins"/>
    <property type="match status" value="1"/>
</dbReference>
<evidence type="ECO:0000256" key="1">
    <source>
        <dbReference type="ARBA" id="ARBA00004571"/>
    </source>
</evidence>
<keyword evidence="3" id="KW-1134">Transmembrane beta strand</keyword>
<dbReference type="InterPro" id="IPR037066">
    <property type="entry name" value="Plug_dom_sf"/>
</dbReference>
<feature type="domain" description="TonB-dependent transporter Oar-like beta-barrel" evidence="9">
    <location>
        <begin position="338"/>
        <end position="590"/>
    </location>
</feature>
<keyword evidence="4" id="KW-0812">Transmembrane</keyword>
<dbReference type="Gene3D" id="2.170.130.10">
    <property type="entry name" value="TonB-dependent receptor, plug domain"/>
    <property type="match status" value="1"/>
</dbReference>
<keyword evidence="10" id="KW-0675">Receptor</keyword>
<evidence type="ECO:0000313" key="11">
    <source>
        <dbReference type="Proteomes" id="UP001620408"/>
    </source>
</evidence>
<evidence type="ECO:0000256" key="7">
    <source>
        <dbReference type="SAM" id="SignalP"/>
    </source>
</evidence>
<evidence type="ECO:0000256" key="2">
    <source>
        <dbReference type="ARBA" id="ARBA00022448"/>
    </source>
</evidence>
<dbReference type="PANTHER" id="PTHR30069">
    <property type="entry name" value="TONB-DEPENDENT OUTER MEMBRANE RECEPTOR"/>
    <property type="match status" value="1"/>
</dbReference>
<dbReference type="Gene3D" id="2.40.170.20">
    <property type="entry name" value="TonB-dependent receptor, beta-barrel domain"/>
    <property type="match status" value="1"/>
</dbReference>
<protein>
    <submittedName>
        <fullName evidence="10">TonB-dependent receptor</fullName>
    </submittedName>
</protein>
<keyword evidence="2" id="KW-0813">Transport</keyword>
<feature type="domain" description="TonB-dependent receptor plug" evidence="8">
    <location>
        <begin position="137"/>
        <end position="240"/>
    </location>
</feature>
<keyword evidence="11" id="KW-1185">Reference proteome</keyword>
<gene>
    <name evidence="10" type="ORF">ISS97_09745</name>
</gene>
<comment type="subcellular location">
    <subcellularLocation>
        <location evidence="1">Cell outer membrane</location>
        <topology evidence="1">Multi-pass membrane protein</topology>
    </subcellularLocation>
</comment>
<keyword evidence="5" id="KW-0472">Membrane</keyword>
<evidence type="ECO:0000256" key="3">
    <source>
        <dbReference type="ARBA" id="ARBA00022452"/>
    </source>
</evidence>
<evidence type="ECO:0000313" key="10">
    <source>
        <dbReference type="EMBL" id="MFK2917548.1"/>
    </source>
</evidence>
<evidence type="ECO:0000256" key="4">
    <source>
        <dbReference type="ARBA" id="ARBA00022692"/>
    </source>
</evidence>
<dbReference type="InterPro" id="IPR036942">
    <property type="entry name" value="Beta-barrel_TonB_sf"/>
</dbReference>
<dbReference type="InterPro" id="IPR012910">
    <property type="entry name" value="Plug_dom"/>
</dbReference>
<dbReference type="PANTHER" id="PTHR30069:SF46">
    <property type="entry name" value="OAR PROTEIN"/>
    <property type="match status" value="1"/>
</dbReference>